<proteinExistence type="predicted"/>
<accession>A0AA36DA19</accession>
<keyword evidence="3" id="KW-1185">Reference proteome</keyword>
<protein>
    <submittedName>
        <fullName evidence="2">Uncharacterized protein</fullName>
    </submittedName>
</protein>
<reference evidence="2" key="1">
    <citation type="submission" date="2023-06" db="EMBL/GenBank/DDBJ databases">
        <authorList>
            <person name="Delattre M."/>
        </authorList>
    </citation>
    <scope>NUCLEOTIDE SEQUENCE</scope>
    <source>
        <strain evidence="2">AF72</strain>
    </source>
</reference>
<feature type="non-terminal residue" evidence="2">
    <location>
        <position position="86"/>
    </location>
</feature>
<evidence type="ECO:0000313" key="2">
    <source>
        <dbReference type="EMBL" id="CAJ0583913.1"/>
    </source>
</evidence>
<evidence type="ECO:0000256" key="1">
    <source>
        <dbReference type="SAM" id="MobiDB-lite"/>
    </source>
</evidence>
<sequence>MVGNEWNKFLKRYSIVLSGKCHKSVTCSQPECFFVPCNRHETASLHDHSRAIVRMIESVIKNLETERAKRTDTGSELDPRLIGDSL</sequence>
<dbReference type="EMBL" id="CATQJA010002665">
    <property type="protein sequence ID" value="CAJ0583913.1"/>
    <property type="molecule type" value="Genomic_DNA"/>
</dbReference>
<dbReference type="AlphaFoldDB" id="A0AA36DA19"/>
<name>A0AA36DA19_9BILA</name>
<evidence type="ECO:0000313" key="3">
    <source>
        <dbReference type="Proteomes" id="UP001177023"/>
    </source>
</evidence>
<gene>
    <name evidence="2" type="ORF">MSPICULIGERA_LOCUS21981</name>
</gene>
<dbReference type="Proteomes" id="UP001177023">
    <property type="component" value="Unassembled WGS sequence"/>
</dbReference>
<organism evidence="2 3">
    <name type="scientific">Mesorhabditis spiculigera</name>
    <dbReference type="NCBI Taxonomy" id="96644"/>
    <lineage>
        <taxon>Eukaryota</taxon>
        <taxon>Metazoa</taxon>
        <taxon>Ecdysozoa</taxon>
        <taxon>Nematoda</taxon>
        <taxon>Chromadorea</taxon>
        <taxon>Rhabditida</taxon>
        <taxon>Rhabditina</taxon>
        <taxon>Rhabditomorpha</taxon>
        <taxon>Rhabditoidea</taxon>
        <taxon>Rhabditidae</taxon>
        <taxon>Mesorhabditinae</taxon>
        <taxon>Mesorhabditis</taxon>
    </lineage>
</organism>
<comment type="caution">
    <text evidence="2">The sequence shown here is derived from an EMBL/GenBank/DDBJ whole genome shotgun (WGS) entry which is preliminary data.</text>
</comment>
<feature type="region of interest" description="Disordered" evidence="1">
    <location>
        <begin position="67"/>
        <end position="86"/>
    </location>
</feature>